<feature type="transmembrane region" description="Helical" evidence="10">
    <location>
        <begin position="713"/>
        <end position="733"/>
    </location>
</feature>
<dbReference type="OrthoDB" id="348976at2759"/>
<dbReference type="Gene3D" id="3.40.50.1820">
    <property type="entry name" value="alpha/beta hydrolase"/>
    <property type="match status" value="1"/>
</dbReference>
<organism evidence="14">
    <name type="scientific">Tetraodon nigroviridis</name>
    <name type="common">Spotted green pufferfish</name>
    <name type="synonym">Chelonodon nigroviridis</name>
    <dbReference type="NCBI Taxonomy" id="99883"/>
    <lineage>
        <taxon>Eukaryota</taxon>
        <taxon>Metazoa</taxon>
        <taxon>Chordata</taxon>
        <taxon>Craniata</taxon>
        <taxon>Vertebrata</taxon>
        <taxon>Euteleostomi</taxon>
        <taxon>Actinopterygii</taxon>
        <taxon>Neopterygii</taxon>
        <taxon>Teleostei</taxon>
        <taxon>Neoteleostei</taxon>
        <taxon>Acanthomorphata</taxon>
        <taxon>Eupercaria</taxon>
        <taxon>Tetraodontiformes</taxon>
        <taxon>Tetradontoidea</taxon>
        <taxon>Tetraodontidae</taxon>
        <taxon>Tetraodon</taxon>
    </lineage>
</organism>
<feature type="transmembrane region" description="Helical" evidence="10">
    <location>
        <begin position="754"/>
        <end position="771"/>
    </location>
</feature>
<dbReference type="SUPFAM" id="SSF53474">
    <property type="entry name" value="alpha/beta-Hydrolases"/>
    <property type="match status" value="1"/>
</dbReference>
<feature type="region of interest" description="Disordered" evidence="11">
    <location>
        <begin position="346"/>
        <end position="404"/>
    </location>
</feature>
<dbReference type="InterPro" id="IPR012908">
    <property type="entry name" value="PGAP1-ab_dom-like"/>
</dbReference>
<evidence type="ECO:0000256" key="9">
    <source>
        <dbReference type="ARBA" id="ARBA00023136"/>
    </source>
</evidence>
<evidence type="ECO:0000259" key="13">
    <source>
        <dbReference type="Pfam" id="PF07819"/>
    </source>
</evidence>
<dbReference type="KEGG" id="tng:GSTEN00033132G001"/>
<comment type="caution">
    <text evidence="10">Lacks conserved residue(s) required for the propagation of feature annotation.</text>
</comment>
<feature type="region of interest" description="Disordered" evidence="11">
    <location>
        <begin position="449"/>
        <end position="468"/>
    </location>
</feature>
<evidence type="ECO:0000256" key="12">
    <source>
        <dbReference type="SAM" id="SignalP"/>
    </source>
</evidence>
<keyword evidence="12" id="KW-0732">Signal</keyword>
<dbReference type="Pfam" id="PF24660">
    <property type="entry name" value="PGAP1_3rd"/>
    <property type="match status" value="1"/>
</dbReference>
<feature type="transmembrane region" description="Helical" evidence="10">
    <location>
        <begin position="811"/>
        <end position="838"/>
    </location>
</feature>
<feature type="signal peptide" evidence="12">
    <location>
        <begin position="1"/>
        <end position="20"/>
    </location>
</feature>
<evidence type="ECO:0000256" key="2">
    <source>
        <dbReference type="ARBA" id="ARBA00006931"/>
    </source>
</evidence>
<evidence type="ECO:0000256" key="1">
    <source>
        <dbReference type="ARBA" id="ARBA00004477"/>
    </source>
</evidence>
<dbReference type="EC" id="3.1.-.-" evidence="10"/>
<keyword evidence="8 10" id="KW-1133">Transmembrane helix</keyword>
<keyword evidence="9 10" id="KW-0472">Membrane</keyword>
<dbReference type="GO" id="GO:0015031">
    <property type="term" value="P:protein transport"/>
    <property type="evidence" value="ECO:0007669"/>
    <property type="project" value="UniProtKB-KW"/>
</dbReference>
<keyword evidence="5 10" id="KW-0378">Hydrolase</keyword>
<reference evidence="14" key="1">
    <citation type="journal article" date="2004" name="Nature">
        <title>Genome duplication in the teleost fish Tetraodon nigroviridis reveals the early vertebrate proto-karyotype.</title>
        <authorList>
            <person name="Jaillon O."/>
            <person name="Aury J.-M."/>
            <person name="Brunet F."/>
            <person name="Petit J.-L."/>
            <person name="Stange-Thomann N."/>
            <person name="Mauceli E."/>
            <person name="Bouneau L."/>
            <person name="Fischer C."/>
            <person name="Ozouf-Costaz C."/>
            <person name="Bernot A."/>
            <person name="Nicaud S."/>
            <person name="Jaffe D."/>
            <person name="Fisher S."/>
            <person name="Lutfalla G."/>
            <person name="Dossat C."/>
            <person name="Segurens B."/>
            <person name="Dasilva C."/>
            <person name="Salanoubat M."/>
            <person name="Levy M."/>
            <person name="Boudet N."/>
            <person name="Castellano S."/>
            <person name="Anthouard V."/>
            <person name="Jubin C."/>
            <person name="Castelli V."/>
            <person name="Katinka M."/>
            <person name="Vacherie B."/>
            <person name="Biemont C."/>
            <person name="Skalli Z."/>
            <person name="Cattolico L."/>
            <person name="Poulain J."/>
            <person name="De Berardinis V."/>
            <person name="Cruaud C."/>
            <person name="Duprat S."/>
            <person name="Brottier P."/>
            <person name="Coutanceau J.-P."/>
            <person name="Gouzy J."/>
            <person name="Parra G."/>
            <person name="Lardier G."/>
            <person name="Chapple C."/>
            <person name="McKernan K.J."/>
            <person name="McEwan P."/>
            <person name="Bosak S."/>
            <person name="Kellis M."/>
            <person name="Volff J.-N."/>
            <person name="Guigo R."/>
            <person name="Zody M.C."/>
            <person name="Mesirov J."/>
            <person name="Lindblad-Toh K."/>
            <person name="Birren B."/>
            <person name="Nusbaum C."/>
            <person name="Kahn D."/>
            <person name="Robinson-Rechavi M."/>
            <person name="Laudet V."/>
            <person name="Schachter V."/>
            <person name="Quetier F."/>
            <person name="Saurin W."/>
            <person name="Scarpelli C."/>
            <person name="Wincker P."/>
            <person name="Lander E.S."/>
            <person name="Weissenbach J."/>
            <person name="Roest Crollius H."/>
        </authorList>
    </citation>
    <scope>NUCLEOTIDE SEQUENCE [LARGE SCALE GENOMIC DNA]</scope>
</reference>
<comment type="subcellular location">
    <subcellularLocation>
        <location evidence="1">Endoplasmic reticulum membrane</location>
        <topology evidence="1">Multi-pass membrane protein</topology>
    </subcellularLocation>
</comment>
<evidence type="ECO:0000256" key="6">
    <source>
        <dbReference type="ARBA" id="ARBA00022824"/>
    </source>
</evidence>
<feature type="transmembrane region" description="Helical" evidence="10">
    <location>
        <begin position="859"/>
        <end position="884"/>
    </location>
</feature>
<accession>Q4RK53</accession>
<feature type="compositionally biased region" description="Polar residues" evidence="11">
    <location>
        <begin position="355"/>
        <end position="378"/>
    </location>
</feature>
<dbReference type="PANTHER" id="PTHR15495:SF7">
    <property type="entry name" value="GPI INOSITOL-DEACYLASE"/>
    <property type="match status" value="1"/>
</dbReference>
<feature type="compositionally biased region" description="Low complexity" evidence="11">
    <location>
        <begin position="449"/>
        <end position="458"/>
    </location>
</feature>
<dbReference type="Pfam" id="PF07819">
    <property type="entry name" value="PGAP1"/>
    <property type="match status" value="1"/>
</dbReference>
<evidence type="ECO:0000256" key="4">
    <source>
        <dbReference type="ARBA" id="ARBA00022692"/>
    </source>
</evidence>
<feature type="chain" id="PRO_5004242419" description="GPI inositol-deacylase" evidence="12">
    <location>
        <begin position="21"/>
        <end position="1056"/>
    </location>
</feature>
<name>Q4RK53_TETNG</name>
<evidence type="ECO:0000313" key="14">
    <source>
        <dbReference type="EMBL" id="CAG11229.1"/>
    </source>
</evidence>
<comment type="similarity">
    <text evidence="2 10">Belongs to the GPI inositol-deacylase family.</text>
</comment>
<evidence type="ECO:0000256" key="5">
    <source>
        <dbReference type="ARBA" id="ARBA00022801"/>
    </source>
</evidence>
<proteinExistence type="inferred from homology"/>
<dbReference type="GO" id="GO:0005789">
    <property type="term" value="C:endoplasmic reticulum membrane"/>
    <property type="evidence" value="ECO:0007669"/>
    <property type="project" value="UniProtKB-SubCell"/>
</dbReference>
<feature type="non-terminal residue" evidence="14">
    <location>
        <position position="1"/>
    </location>
</feature>
<sequence>AVYGFALVLLAVGCREMLTGFEENRCSMTYMFEYPEYRRVALPRRVARMYPAYGLYLYGEGLYAQETRALKLAGAPVLFLPGNAGSFKQARSLGSVALRKAESMEGGLHFNVFTVDFNEELVALYGGSLLRQTHFLHESIKAILRLYKVRIQREATFPLWTNQNLLFRLSPPTSPQHLKSPPQSVVVVGHSMGGVVARALYTLPRFNPSLVSLIITQASPHLAPVLSFDPYLLDFYSAVRHRWVNQANKLRNITVVSIGGGYRDYQVRSGLTSLPCSSKDPNKLSLVVSHTSGERLKAKTADYRGLRRPAPHVCASFRRLQSPGHGCPLTICPSFGAKSLFSPPSGPSLTSSTLKPDSSQISQRSGALYWRTTSSETPSGRWGKPRISPSSQQVGKKGSRAGRTLAAGSRSSCCEHLGGFIRLPVSAAQTPLKHGARLTRCAWPTALPRSAAAPSRPASGEERALHPGTDDSRPLLCLQDGQAKYFLFALPSRRKAYSHFYCRSSDLVNSLLRFLDLSFRASSVRAVDLSLGTELLPPYKVLTLTLSDLSAVTHLLVSASNLSGKQFAVECEWQRRESQARTLPVTHVLSLGLTASDATIASSGLLHTIRLQHFHQVYQAFRITVLSQCKAQKDRLPSVYVMHVPWFREDSLTTASAPSLTEISGMLHTSRPDNSSDVLLQLHTAPNCFYRVSVRTSLPRVLGQVLRFHGATVPVYTAVTLLLACGGQLSSILQSGRAAAVSHAVAKGWQPHKISLAVFILHFLLSCSWFRQLWSLLHLPAIDALPPTTPDLTLADGAAPPEVWHHVLSPLLYVFGAAVAYWGSAFLRVAVRVFSLTLAPLSRPSVSRDCGALRPRTQLLFILGLAAMAGTFCSAVAMFATFLLHLNRVLRLQMTERSLSHMLNLAPQKHKEAENGRAACDSSWRSKECNGAPLLSERTLLNVRDDLQLHLCLSALFTLPLMLLTPSLVHWSRNLRFCHQLDPDPCWPHIVPLMSVYMLLINCNTSTLGSSKLLPLASRLPLPLAIAMVTFCPLHLYRITHLLLASLAPLALCALL</sequence>
<dbReference type="ESTHER" id="tetng-q4rk53">
    <property type="family name" value="PGAP1"/>
</dbReference>
<gene>
    <name evidence="14" type="ORF">GSTENG00033132001</name>
</gene>
<keyword evidence="7 10" id="KW-0653">Protein transport</keyword>
<keyword evidence="4 10" id="KW-0812">Transmembrane</keyword>
<evidence type="ECO:0000256" key="10">
    <source>
        <dbReference type="RuleBase" id="RU365011"/>
    </source>
</evidence>
<dbReference type="PANTHER" id="PTHR15495">
    <property type="entry name" value="NEGATIVE REGULATOR OF VESICLE FORMATION-RELATED"/>
    <property type="match status" value="1"/>
</dbReference>
<dbReference type="GO" id="GO:0050185">
    <property type="term" value="F:phosphatidylinositol deacylase activity"/>
    <property type="evidence" value="ECO:0007669"/>
    <property type="project" value="TreeGrafter"/>
</dbReference>
<evidence type="ECO:0000256" key="7">
    <source>
        <dbReference type="ARBA" id="ARBA00022927"/>
    </source>
</evidence>
<feature type="domain" description="GPI inositol-deacylase PGAP1-like alpha/beta" evidence="13">
    <location>
        <begin position="72"/>
        <end position="290"/>
    </location>
</feature>
<comment type="caution">
    <text evidence="14">The sequence shown here is derived from an EMBL/GenBank/DDBJ whole genome shotgun (WGS) entry which is preliminary data.</text>
</comment>
<dbReference type="GO" id="GO:0006888">
    <property type="term" value="P:endoplasmic reticulum to Golgi vesicle-mediated transport"/>
    <property type="evidence" value="ECO:0007669"/>
    <property type="project" value="TreeGrafter"/>
</dbReference>
<evidence type="ECO:0000256" key="8">
    <source>
        <dbReference type="ARBA" id="ARBA00022989"/>
    </source>
</evidence>
<dbReference type="InterPro" id="IPR029058">
    <property type="entry name" value="AB_hydrolase_fold"/>
</dbReference>
<dbReference type="InterPro" id="IPR039529">
    <property type="entry name" value="PGAP1/BST1"/>
</dbReference>
<protein>
    <recommendedName>
        <fullName evidence="10">GPI inositol-deacylase</fullName>
        <ecNumber evidence="10">3.1.-.-</ecNumber>
    </recommendedName>
</protein>
<dbReference type="EMBL" id="CAAE01015032">
    <property type="protein sequence ID" value="CAG11229.1"/>
    <property type="molecule type" value="Genomic_DNA"/>
</dbReference>
<evidence type="ECO:0000256" key="11">
    <source>
        <dbReference type="SAM" id="MobiDB-lite"/>
    </source>
</evidence>
<keyword evidence="6 10" id="KW-0256">Endoplasmic reticulum</keyword>
<dbReference type="GO" id="GO:0006505">
    <property type="term" value="P:GPI anchor metabolic process"/>
    <property type="evidence" value="ECO:0007669"/>
    <property type="project" value="TreeGrafter"/>
</dbReference>
<dbReference type="AlphaFoldDB" id="Q4RK53"/>
<comment type="function">
    <text evidence="10">GPI inositol-deacylase that catalyzes the remove of the acyl chain linked to the 2-OH position of inositol ring from the GPI-anchored protein (GPI-AP) in the endoplasmic reticulum. Initiates the post-attachment remodeling phase of GPI-AP biogenesis and participates in endoplasmic reticulum (ER)-to-Golgi transport of GPI-anchored protein.</text>
</comment>
<evidence type="ECO:0000256" key="3">
    <source>
        <dbReference type="ARBA" id="ARBA00022448"/>
    </source>
</evidence>
<keyword evidence="3 10" id="KW-0813">Transport</keyword>
<feature type="compositionally biased region" description="Basic and acidic residues" evidence="11">
    <location>
        <begin position="459"/>
        <end position="468"/>
    </location>
</feature>
<reference evidence="14" key="2">
    <citation type="submission" date="2004-02" db="EMBL/GenBank/DDBJ databases">
        <authorList>
            <consortium name="Genoscope"/>
            <consortium name="Whitehead Institute Centre for Genome Research"/>
        </authorList>
    </citation>
    <scope>NUCLEOTIDE SEQUENCE</scope>
</reference>